<gene>
    <name evidence="2" type="ORF">EOD39_11436</name>
</gene>
<organism evidence="2 3">
    <name type="scientific">Acipenser ruthenus</name>
    <name type="common">Sterlet sturgeon</name>
    <dbReference type="NCBI Taxonomy" id="7906"/>
    <lineage>
        <taxon>Eukaryota</taxon>
        <taxon>Metazoa</taxon>
        <taxon>Chordata</taxon>
        <taxon>Craniata</taxon>
        <taxon>Vertebrata</taxon>
        <taxon>Euteleostomi</taxon>
        <taxon>Actinopterygii</taxon>
        <taxon>Chondrostei</taxon>
        <taxon>Acipenseriformes</taxon>
        <taxon>Acipenseridae</taxon>
        <taxon>Acipenser</taxon>
    </lineage>
</organism>
<name>A0A444UNT1_ACIRT</name>
<sequence>MPTARTSNHRLANTFDEPGKKWGKENDRQEAYTQRSRAKKADRAEGRSTSSGSPRPLLTLSRSSSHELSASRCAQSVSRSPEYKTKKAKKLNADVSALRAQMTQLASTVANQQSLLERLVNLTAPPAPTPAFGVLETPSAPALVPALPQSQLIEEEQDDVVSLAASMEEGEFEGGMEEPSCLEGSPI</sequence>
<keyword evidence="3" id="KW-1185">Reference proteome</keyword>
<feature type="region of interest" description="Disordered" evidence="1">
    <location>
        <begin position="1"/>
        <end position="85"/>
    </location>
</feature>
<dbReference type="AlphaFoldDB" id="A0A444UNT1"/>
<evidence type="ECO:0000313" key="2">
    <source>
        <dbReference type="EMBL" id="RXM36820.1"/>
    </source>
</evidence>
<accession>A0A444UNT1</accession>
<dbReference type="Proteomes" id="UP000289886">
    <property type="component" value="Unassembled WGS sequence"/>
</dbReference>
<dbReference type="EMBL" id="SCEB01214175">
    <property type="protein sequence ID" value="RXM36820.1"/>
    <property type="molecule type" value="Genomic_DNA"/>
</dbReference>
<feature type="compositionally biased region" description="Basic and acidic residues" evidence="1">
    <location>
        <begin position="17"/>
        <end position="30"/>
    </location>
</feature>
<comment type="caution">
    <text evidence="2">The sequence shown here is derived from an EMBL/GenBank/DDBJ whole genome shotgun (WGS) entry which is preliminary data.</text>
</comment>
<feature type="compositionally biased region" description="Polar residues" evidence="1">
    <location>
        <begin position="1"/>
        <end position="11"/>
    </location>
</feature>
<protein>
    <submittedName>
        <fullName evidence="2">Uncharacterized protein</fullName>
    </submittedName>
</protein>
<proteinExistence type="predicted"/>
<evidence type="ECO:0000256" key="1">
    <source>
        <dbReference type="SAM" id="MobiDB-lite"/>
    </source>
</evidence>
<evidence type="ECO:0000313" key="3">
    <source>
        <dbReference type="Proteomes" id="UP000289886"/>
    </source>
</evidence>
<feature type="compositionally biased region" description="Low complexity" evidence="1">
    <location>
        <begin position="47"/>
        <end position="71"/>
    </location>
</feature>
<reference evidence="2 3" key="1">
    <citation type="submission" date="2019-01" db="EMBL/GenBank/DDBJ databases">
        <title>Draft Genome and Complete Hox-Cluster Characterization of the Sterlet Sturgeon (Acipenser ruthenus).</title>
        <authorList>
            <person name="Wei Q."/>
        </authorList>
    </citation>
    <scope>NUCLEOTIDE SEQUENCE [LARGE SCALE GENOMIC DNA]</scope>
    <source>
        <strain evidence="2">WHYD16114868_AA</strain>
        <tissue evidence="2">Blood</tissue>
    </source>
</reference>